<feature type="region of interest" description="Disordered" evidence="1">
    <location>
        <begin position="1"/>
        <end position="37"/>
    </location>
</feature>
<evidence type="ECO:0000313" key="4">
    <source>
        <dbReference type="Proteomes" id="UP000011648"/>
    </source>
</evidence>
<evidence type="ECO:0000256" key="1">
    <source>
        <dbReference type="SAM" id="MobiDB-lite"/>
    </source>
</evidence>
<proteinExistence type="predicted"/>
<gene>
    <name evidence="3" type="ORF">C484_21533</name>
</gene>
<evidence type="ECO:0000313" key="3">
    <source>
        <dbReference type="EMBL" id="ELY84772.1"/>
    </source>
</evidence>
<protein>
    <recommendedName>
        <fullName evidence="2">DUF8159 domain-containing protein</fullName>
    </recommendedName>
</protein>
<reference evidence="3 4" key="1">
    <citation type="journal article" date="2014" name="PLoS Genet.">
        <title>Phylogenetically driven sequencing of extremely halophilic archaea reveals strategies for static and dynamic osmo-response.</title>
        <authorList>
            <person name="Becker E.A."/>
            <person name="Seitzer P.M."/>
            <person name="Tritt A."/>
            <person name="Larsen D."/>
            <person name="Krusor M."/>
            <person name="Yao A.I."/>
            <person name="Wu D."/>
            <person name="Madern D."/>
            <person name="Eisen J.A."/>
            <person name="Darling A.E."/>
            <person name="Facciotti M.T."/>
        </authorList>
    </citation>
    <scope>NUCLEOTIDE SEQUENCE [LARGE SCALE GENOMIC DNA]</scope>
    <source>
        <strain evidence="3 4">DSM 12281</strain>
    </source>
</reference>
<organism evidence="3 4">
    <name type="scientific">Natrialba taiwanensis DSM 12281</name>
    <dbReference type="NCBI Taxonomy" id="1230458"/>
    <lineage>
        <taxon>Archaea</taxon>
        <taxon>Methanobacteriati</taxon>
        <taxon>Methanobacteriota</taxon>
        <taxon>Stenosarchaea group</taxon>
        <taxon>Halobacteria</taxon>
        <taxon>Halobacteriales</taxon>
        <taxon>Natrialbaceae</taxon>
        <taxon>Natrialba</taxon>
    </lineage>
</organism>
<dbReference type="PATRIC" id="fig|1230458.4.peg.4342"/>
<dbReference type="EMBL" id="AOIL01000070">
    <property type="protein sequence ID" value="ELY84772.1"/>
    <property type="molecule type" value="Genomic_DNA"/>
</dbReference>
<dbReference type="InterPro" id="IPR058473">
    <property type="entry name" value="DUF8159"/>
</dbReference>
<comment type="caution">
    <text evidence="3">The sequence shown here is derived from an EMBL/GenBank/DDBJ whole genome shotgun (WGS) entry which is preliminary data.</text>
</comment>
<dbReference type="AlphaFoldDB" id="L9ZGN3"/>
<name>L9ZGN3_9EURY</name>
<keyword evidence="4" id="KW-1185">Reference proteome</keyword>
<evidence type="ECO:0000259" key="2">
    <source>
        <dbReference type="Pfam" id="PF26490"/>
    </source>
</evidence>
<feature type="domain" description="DUF8159" evidence="2">
    <location>
        <begin position="101"/>
        <end position="214"/>
    </location>
</feature>
<dbReference type="Pfam" id="PF26490">
    <property type="entry name" value="DUF8159"/>
    <property type="match status" value="1"/>
</dbReference>
<sequence length="224" mass="24442">MQNESLWRPPPQAETMMRRGDSSDRQAQPRDRPRTETCRRRLLRWGSLVGLTSLSGCTADIGEEFPPNEKWPTADLAPSLPVSERSTVLENGIEAMAPESIADEAEFETAIDEYGIDVETVERDRDVLTIEYAATERYETSTLHTLGPIAGAFAALVDAGYDATALAVTILDPAPDSFGEASIERPWAEAYLDGDLSAAEYGELVATTVASERHPPDVEVSPSE</sequence>
<feature type="compositionally biased region" description="Basic and acidic residues" evidence="1">
    <location>
        <begin position="16"/>
        <end position="37"/>
    </location>
</feature>
<accession>L9ZGN3</accession>
<dbReference type="Proteomes" id="UP000011648">
    <property type="component" value="Unassembled WGS sequence"/>
</dbReference>